<dbReference type="OrthoDB" id="9809583at2"/>
<dbReference type="Proteomes" id="UP000245506">
    <property type="component" value="Unassembled WGS sequence"/>
</dbReference>
<dbReference type="RefSeq" id="WP_109821617.1">
    <property type="nucleotide sequence ID" value="NZ_QGKL01000006.1"/>
</dbReference>
<accession>A0A317CM99</accession>
<gene>
    <name evidence="4" type="ORF">DKT75_01225</name>
</gene>
<comment type="caution">
    <text evidence="4">The sequence shown here is derived from an EMBL/GenBank/DDBJ whole genome shotgun (WGS) entry which is preliminary data.</text>
</comment>
<dbReference type="SUPFAM" id="SSF49899">
    <property type="entry name" value="Concanavalin A-like lectins/glucanases"/>
    <property type="match status" value="1"/>
</dbReference>
<reference evidence="4 5" key="1">
    <citation type="submission" date="2018-05" db="EMBL/GenBank/DDBJ databases">
        <title>Leucothrix arctica sp. nov., isolated from Arctic seawater.</title>
        <authorList>
            <person name="Choi A."/>
            <person name="Baek K."/>
        </authorList>
    </citation>
    <scope>NUCLEOTIDE SEQUENCE [LARGE SCALE GENOMIC DNA]</scope>
    <source>
        <strain evidence="4 5">IMCC9719</strain>
    </source>
</reference>
<keyword evidence="5" id="KW-1185">Reference proteome</keyword>
<feature type="signal peptide" evidence="2">
    <location>
        <begin position="1"/>
        <end position="19"/>
    </location>
</feature>
<feature type="domain" description="GH16" evidence="3">
    <location>
        <begin position="41"/>
        <end position="292"/>
    </location>
</feature>
<evidence type="ECO:0000313" key="5">
    <source>
        <dbReference type="Proteomes" id="UP000245506"/>
    </source>
</evidence>
<dbReference type="GO" id="GO:0005975">
    <property type="term" value="P:carbohydrate metabolic process"/>
    <property type="evidence" value="ECO:0007669"/>
    <property type="project" value="InterPro"/>
</dbReference>
<dbReference type="Gene3D" id="2.60.120.200">
    <property type="match status" value="1"/>
</dbReference>
<evidence type="ECO:0000259" key="3">
    <source>
        <dbReference type="PROSITE" id="PS51762"/>
    </source>
</evidence>
<dbReference type="CDD" id="cd08023">
    <property type="entry name" value="GH16_laminarinase_like"/>
    <property type="match status" value="1"/>
</dbReference>
<dbReference type="InterPro" id="IPR013320">
    <property type="entry name" value="ConA-like_dom_sf"/>
</dbReference>
<name>A0A317CM99_9GAMM</name>
<comment type="similarity">
    <text evidence="1">Belongs to the glycosyl hydrolase 16 family.</text>
</comment>
<evidence type="ECO:0000313" key="4">
    <source>
        <dbReference type="EMBL" id="PWQ99351.1"/>
    </source>
</evidence>
<dbReference type="InterPro" id="IPR000757">
    <property type="entry name" value="Beta-glucanase-like"/>
</dbReference>
<dbReference type="EMBL" id="QGKL01000006">
    <property type="protein sequence ID" value="PWQ99351.1"/>
    <property type="molecule type" value="Genomic_DNA"/>
</dbReference>
<feature type="chain" id="PRO_5016367010" description="GH16 domain-containing protein" evidence="2">
    <location>
        <begin position="20"/>
        <end position="292"/>
    </location>
</feature>
<evidence type="ECO:0000256" key="2">
    <source>
        <dbReference type="SAM" id="SignalP"/>
    </source>
</evidence>
<keyword evidence="2" id="KW-0732">Signal</keyword>
<proteinExistence type="inferred from homology"/>
<protein>
    <recommendedName>
        <fullName evidence="3">GH16 domain-containing protein</fullName>
    </recommendedName>
</protein>
<organism evidence="4 5">
    <name type="scientific">Leucothrix arctica</name>
    <dbReference type="NCBI Taxonomy" id="1481894"/>
    <lineage>
        <taxon>Bacteria</taxon>
        <taxon>Pseudomonadati</taxon>
        <taxon>Pseudomonadota</taxon>
        <taxon>Gammaproteobacteria</taxon>
        <taxon>Thiotrichales</taxon>
        <taxon>Thiotrichaceae</taxon>
        <taxon>Leucothrix</taxon>
    </lineage>
</organism>
<dbReference type="PANTHER" id="PTHR10963">
    <property type="entry name" value="GLYCOSYL HYDROLASE-RELATED"/>
    <property type="match status" value="1"/>
</dbReference>
<dbReference type="InterPro" id="IPR050546">
    <property type="entry name" value="Glycosyl_Hydrlase_16"/>
</dbReference>
<sequence>MKYRNSYLGVMCLSLGLVACGGGSSSTSGEVVVDTTGESRTSYEGMTLVWADEFESETLDLSSWSYDVGDGCPSLCGWGNNELEYYTSSSDNSYLADGNLVIVAKSENIQNSSYSSAKLITRGKREFKYGRIDIRAKMPTGQGLWPAIWMLPTDNVYGSWPASGEIDIVELVGHEADRVHGTVHFGPAVGVSQNSGSSYSLAAGEFADDFHVFSTVWAEDSIQWLVDDVRYHSISRASVGATVGTENYPFNETFYLILNVAVGGNWPGAPDGTTELPQSMTVDYVRVFQDTE</sequence>
<dbReference type="PROSITE" id="PS51257">
    <property type="entry name" value="PROKAR_LIPOPROTEIN"/>
    <property type="match status" value="1"/>
</dbReference>
<dbReference type="GO" id="GO:0004553">
    <property type="term" value="F:hydrolase activity, hydrolyzing O-glycosyl compounds"/>
    <property type="evidence" value="ECO:0007669"/>
    <property type="project" value="InterPro"/>
</dbReference>
<dbReference type="AlphaFoldDB" id="A0A317CM99"/>
<dbReference type="PANTHER" id="PTHR10963:SF55">
    <property type="entry name" value="GLYCOSIDE HYDROLASE FAMILY 16 PROTEIN"/>
    <property type="match status" value="1"/>
</dbReference>
<evidence type="ECO:0000256" key="1">
    <source>
        <dbReference type="ARBA" id="ARBA00006865"/>
    </source>
</evidence>
<dbReference type="PROSITE" id="PS51762">
    <property type="entry name" value="GH16_2"/>
    <property type="match status" value="1"/>
</dbReference>
<dbReference type="Pfam" id="PF00722">
    <property type="entry name" value="Glyco_hydro_16"/>
    <property type="match status" value="1"/>
</dbReference>